<dbReference type="GO" id="GO:0006631">
    <property type="term" value="P:fatty acid metabolic process"/>
    <property type="evidence" value="ECO:0007669"/>
    <property type="project" value="UniProtKB-KW"/>
</dbReference>
<dbReference type="InterPro" id="IPR042231">
    <property type="entry name" value="Cho/carn_acyl_trans_2"/>
</dbReference>
<comment type="caution">
    <text evidence="21">The sequence shown here is derived from an EMBL/GenBank/DDBJ whole genome shotgun (WGS) entry which is preliminary data.</text>
</comment>
<dbReference type="Proteomes" id="UP000646827">
    <property type="component" value="Unassembled WGS sequence"/>
</dbReference>
<comment type="subcellular location">
    <subcellularLocation>
        <location evidence="2">Mitochondrion inner membrane</location>
        <topology evidence="2">Peripheral membrane protein</topology>
        <orientation evidence="2">Matrix side</orientation>
    </subcellularLocation>
    <subcellularLocation>
        <location evidence="1">Peroxisome</location>
    </subcellularLocation>
</comment>
<evidence type="ECO:0000256" key="14">
    <source>
        <dbReference type="ARBA" id="ARBA00052702"/>
    </source>
</evidence>
<name>A0A8H7S4K7_9FUNG</name>
<evidence type="ECO:0000256" key="11">
    <source>
        <dbReference type="ARBA" id="ARBA00023136"/>
    </source>
</evidence>
<keyword evidence="8" id="KW-0809">Transit peptide</keyword>
<dbReference type="InterPro" id="IPR023213">
    <property type="entry name" value="CAT-like_dom_sf"/>
</dbReference>
<evidence type="ECO:0000256" key="9">
    <source>
        <dbReference type="ARBA" id="ARBA00023098"/>
    </source>
</evidence>
<feature type="compositionally biased region" description="Low complexity" evidence="19">
    <location>
        <begin position="717"/>
        <end position="735"/>
    </location>
</feature>
<evidence type="ECO:0000256" key="7">
    <source>
        <dbReference type="ARBA" id="ARBA00022832"/>
    </source>
</evidence>
<evidence type="ECO:0000256" key="5">
    <source>
        <dbReference type="ARBA" id="ARBA00022679"/>
    </source>
</evidence>
<keyword evidence="11" id="KW-0472">Membrane</keyword>
<dbReference type="InterPro" id="IPR039551">
    <property type="entry name" value="Cho/carn_acyl_trans"/>
</dbReference>
<evidence type="ECO:0000256" key="15">
    <source>
        <dbReference type="ARBA" id="ARBA00053195"/>
    </source>
</evidence>
<reference evidence="21 22" key="1">
    <citation type="submission" date="2020-12" db="EMBL/GenBank/DDBJ databases">
        <title>Metabolic potential, ecology and presence of endohyphal bacteria is reflected in genomic diversity of Mucoromycotina.</title>
        <authorList>
            <person name="Muszewska A."/>
            <person name="Okrasinska A."/>
            <person name="Steczkiewicz K."/>
            <person name="Drgas O."/>
            <person name="Orlowska M."/>
            <person name="Perlinska-Lenart U."/>
            <person name="Aleksandrzak-Piekarczyk T."/>
            <person name="Szatraj K."/>
            <person name="Zielenkiewicz U."/>
            <person name="Pilsyk S."/>
            <person name="Malc E."/>
            <person name="Mieczkowski P."/>
            <person name="Kruszewska J.S."/>
            <person name="Biernat P."/>
            <person name="Pawlowska J."/>
        </authorList>
    </citation>
    <scope>NUCLEOTIDE SEQUENCE [LARGE SCALE GENOMIC DNA]</scope>
    <source>
        <strain evidence="21 22">CBS 142.35</strain>
    </source>
</reference>
<evidence type="ECO:0000256" key="16">
    <source>
        <dbReference type="ARBA" id="ARBA00066910"/>
    </source>
</evidence>
<feature type="region of interest" description="Disordered" evidence="19">
    <location>
        <begin position="1015"/>
        <end position="1037"/>
    </location>
</feature>
<keyword evidence="9" id="KW-0443">Lipid metabolism</keyword>
<evidence type="ECO:0000256" key="10">
    <source>
        <dbReference type="ARBA" id="ARBA00023128"/>
    </source>
</evidence>
<evidence type="ECO:0000259" key="20">
    <source>
        <dbReference type="Pfam" id="PF00755"/>
    </source>
</evidence>
<evidence type="ECO:0000256" key="12">
    <source>
        <dbReference type="ARBA" id="ARBA00023140"/>
    </source>
</evidence>
<feature type="compositionally biased region" description="Low complexity" evidence="19">
    <location>
        <begin position="848"/>
        <end position="870"/>
    </location>
</feature>
<dbReference type="Gene3D" id="3.30.559.70">
    <property type="entry name" value="Choline/Carnitine o-acyltransferase, domain 2"/>
    <property type="match status" value="1"/>
</dbReference>
<dbReference type="PROSITE" id="PS00439">
    <property type="entry name" value="ACYLTRANSF_C_1"/>
    <property type="match status" value="1"/>
</dbReference>
<dbReference type="GO" id="GO:0009437">
    <property type="term" value="P:carnitine metabolic process"/>
    <property type="evidence" value="ECO:0007669"/>
    <property type="project" value="TreeGrafter"/>
</dbReference>
<feature type="active site" description="Proton acceptor" evidence="18">
    <location>
        <position position="321"/>
    </location>
</feature>
<proteinExistence type="inferred from homology"/>
<dbReference type="FunFam" id="3.30.559.70:FF:000007">
    <property type="entry name" value="Carnitine O-acetyltransferase, mitochondrial"/>
    <property type="match status" value="1"/>
</dbReference>
<dbReference type="Gene3D" id="3.30.559.10">
    <property type="entry name" value="Chloramphenicol acetyltransferase-like domain"/>
    <property type="match status" value="1"/>
</dbReference>
<evidence type="ECO:0000256" key="19">
    <source>
        <dbReference type="SAM" id="MobiDB-lite"/>
    </source>
</evidence>
<feature type="compositionally biased region" description="Low complexity" evidence="19">
    <location>
        <begin position="671"/>
        <end position="696"/>
    </location>
</feature>
<feature type="region of interest" description="Disordered" evidence="19">
    <location>
        <begin position="623"/>
        <end position="971"/>
    </location>
</feature>
<keyword evidence="4" id="KW-0813">Transport</keyword>
<evidence type="ECO:0000313" key="22">
    <source>
        <dbReference type="Proteomes" id="UP000646827"/>
    </source>
</evidence>
<feature type="compositionally biased region" description="Polar residues" evidence="19">
    <location>
        <begin position="829"/>
        <end position="844"/>
    </location>
</feature>
<evidence type="ECO:0000256" key="3">
    <source>
        <dbReference type="ARBA" id="ARBA00005232"/>
    </source>
</evidence>
<evidence type="ECO:0000256" key="8">
    <source>
        <dbReference type="ARBA" id="ARBA00022946"/>
    </source>
</evidence>
<feature type="compositionally biased region" description="Polar residues" evidence="19">
    <location>
        <begin position="781"/>
        <end position="790"/>
    </location>
</feature>
<dbReference type="PANTHER" id="PTHR22589:SF103">
    <property type="entry name" value="CARNITINE O-ACETYL-TRANSFERASE, ISOFORM A-RELATED"/>
    <property type="match status" value="1"/>
</dbReference>
<dbReference type="GO" id="GO:0004092">
    <property type="term" value="F:carnitine O-acetyltransferase activity"/>
    <property type="evidence" value="ECO:0007669"/>
    <property type="project" value="UniProtKB-EC"/>
</dbReference>
<keyword evidence="7" id="KW-0276">Fatty acid metabolism</keyword>
<evidence type="ECO:0000256" key="4">
    <source>
        <dbReference type="ARBA" id="ARBA00022448"/>
    </source>
</evidence>
<organism evidence="21 22">
    <name type="scientific">Circinella minor</name>
    <dbReference type="NCBI Taxonomy" id="1195481"/>
    <lineage>
        <taxon>Eukaryota</taxon>
        <taxon>Fungi</taxon>
        <taxon>Fungi incertae sedis</taxon>
        <taxon>Mucoromycota</taxon>
        <taxon>Mucoromycotina</taxon>
        <taxon>Mucoromycetes</taxon>
        <taxon>Mucorales</taxon>
        <taxon>Lichtheimiaceae</taxon>
        <taxon>Circinella</taxon>
    </lineage>
</organism>
<comment type="catalytic activity">
    <reaction evidence="14">
        <text>(R)-carnitine + acetyl-CoA = O-acetyl-(R)-carnitine + CoA</text>
        <dbReference type="Rhea" id="RHEA:21136"/>
        <dbReference type="ChEBI" id="CHEBI:16347"/>
        <dbReference type="ChEBI" id="CHEBI:57287"/>
        <dbReference type="ChEBI" id="CHEBI:57288"/>
        <dbReference type="ChEBI" id="CHEBI:57589"/>
        <dbReference type="EC" id="2.3.1.7"/>
    </reaction>
</comment>
<evidence type="ECO:0000256" key="2">
    <source>
        <dbReference type="ARBA" id="ARBA00004443"/>
    </source>
</evidence>
<keyword evidence="22" id="KW-1185">Reference proteome</keyword>
<feature type="region of interest" description="Disordered" evidence="19">
    <location>
        <begin position="1153"/>
        <end position="1186"/>
    </location>
</feature>
<evidence type="ECO:0000256" key="17">
    <source>
        <dbReference type="ARBA" id="ARBA00073438"/>
    </source>
</evidence>
<dbReference type="OrthoDB" id="240216at2759"/>
<keyword evidence="5" id="KW-0808">Transferase</keyword>
<dbReference type="GO" id="GO:0005743">
    <property type="term" value="C:mitochondrial inner membrane"/>
    <property type="evidence" value="ECO:0007669"/>
    <property type="project" value="UniProtKB-SubCell"/>
</dbReference>
<dbReference type="GO" id="GO:0005777">
    <property type="term" value="C:peroxisome"/>
    <property type="evidence" value="ECO:0007669"/>
    <property type="project" value="UniProtKB-SubCell"/>
</dbReference>
<comment type="function">
    <text evidence="15">Carnitine acetylase is specific for short chain fatty acids. Carnitine acetylase seems to affect the flux through the pyruvate dehydrogenase complex. It may be involved as well in the transport of acetyl-CoA into mitochondria.</text>
</comment>
<feature type="compositionally biased region" description="Low complexity" evidence="19">
    <location>
        <begin position="791"/>
        <end position="810"/>
    </location>
</feature>
<keyword evidence="13" id="KW-0012">Acyltransferase</keyword>
<dbReference type="AlphaFoldDB" id="A0A8H7S4K7"/>
<feature type="compositionally biased region" description="Polar residues" evidence="19">
    <location>
        <begin position="643"/>
        <end position="660"/>
    </location>
</feature>
<evidence type="ECO:0000256" key="6">
    <source>
        <dbReference type="ARBA" id="ARBA00022792"/>
    </source>
</evidence>
<evidence type="ECO:0000256" key="13">
    <source>
        <dbReference type="ARBA" id="ARBA00023315"/>
    </source>
</evidence>
<evidence type="ECO:0000313" key="21">
    <source>
        <dbReference type="EMBL" id="KAG2221353.1"/>
    </source>
</evidence>
<keyword evidence="12" id="KW-0576">Peroxisome</keyword>
<dbReference type="PANTHER" id="PTHR22589">
    <property type="entry name" value="CARNITINE O-ACYLTRANSFERASE"/>
    <property type="match status" value="1"/>
</dbReference>
<accession>A0A8H7S4K7</accession>
<dbReference type="Pfam" id="PF00755">
    <property type="entry name" value="Carn_acyltransf"/>
    <property type="match status" value="1"/>
</dbReference>
<protein>
    <recommendedName>
        <fullName evidence="17">Carnitine O-acetyltransferase, mitochondrial</fullName>
        <ecNumber evidence="16">2.3.1.7</ecNumber>
    </recommendedName>
</protein>
<comment type="similarity">
    <text evidence="3">Belongs to the carnitine/choline acetyltransferase family.</text>
</comment>
<dbReference type="PROSITE" id="PS00440">
    <property type="entry name" value="ACYLTRANSF_C_2"/>
    <property type="match status" value="1"/>
</dbReference>
<feature type="domain" description="Choline/carnitine acyltransferase" evidence="20">
    <location>
        <begin position="29"/>
        <end position="577"/>
    </location>
</feature>
<feature type="region of interest" description="Disordered" evidence="19">
    <location>
        <begin position="977"/>
        <end position="996"/>
    </location>
</feature>
<gene>
    <name evidence="21" type="ORF">INT45_012399</name>
</gene>
<dbReference type="SUPFAM" id="SSF52777">
    <property type="entry name" value="CoA-dependent acyltransferases"/>
    <property type="match status" value="2"/>
</dbReference>
<keyword evidence="6" id="KW-0999">Mitochondrion inner membrane</keyword>
<evidence type="ECO:0000256" key="1">
    <source>
        <dbReference type="ARBA" id="ARBA00004275"/>
    </source>
</evidence>
<dbReference type="EC" id="2.3.1.7" evidence="16"/>
<keyword evidence="10" id="KW-0496">Mitochondrion</keyword>
<sequence>MAAAKGPKTPVDPNAAGPMLRYQSNLPHLPVPKLEETLPKYLSTVKPLLSDAEYKHTENAVKQFVTSGMAENLQQRLVAKASNPSVLNWIDDWWLDSAYLGYREPVVINVSYFYLYKDDKVRKLPAKRAAAVTTAALEFKNQVVNNNLEPEYAKGEPLCMDRYKYMFSNCRIPTKPSDTNAMYDPIQNTHIIVIRKNKFYVVDTVHNGRQLTTGELEYQFQRVYDAAGFTKGVGLGAFTGDNRDDWTDNRELLLAAHPENKKLLEKIESASFVVCLDDFEPVTRDESCRACWHGDGRNRFFDKPLQFIIFDNGKAGFMGEHAMMDGTSTCRLNEYVCDVVAKTAVSDVQVNNGLPAPSELQFHINAQIDQAIKDAGARFDQLIANHELTVLAFQGYGKNLIKKFKTSPDGFVQMVIQLAYYKMFGTLRPTYESGQTRKFQLGRTETSRTVSQDAIDFVKAFESTTLTNEQKIAAFRKAVKTQGAYMGQCVNGHGVDRHLFGLKKSLKGDEAVPAIFQDPAYSYSSHWYLSTSQLSSEYFDGYGWGQVVPDGFGVAYMIKNNGLNFNVASVKDLEVHGKKYINGTYHFKQCLEDAANELGELLKSEVKPQAKLQRVSAKHSHLFGDDPLSASSTPTNDDPLFGGSNSTLTNNRSASSSPGSATAKATVVDPLLSLSSRSSSPLGNNNNSNGSSTSPRHQPKRTTATTGNSIFGDIDVSKLSGTSGNGNNNSNGFGSKRATASLRTSPTPSLHADDNDDEDLLFGGTGRRRIRRSPPPPPPLSNTQQQHNITSSSLSQSSSPASSSTRSSLSDHNVQKSISPPLPERKKQSSVVTQQPIPQKQSEYTPKEQQQQSSPSSSTTTTTSERPQSSLFSRFIKKKASPPESAATSPPPPPPRHEEAPKRFKVPPPVPPRQITPQSSSVTTTPPPPPPRRDQKQSPQVQQTLSSRRQQELEEAEEEEQQVPTVIIEDEATRAFAEDIKFDTPSSSSSKPRYFDDNDPELLVSLTNDALRFDNNNNNNNNVPSMVPSASTPTGYHHQRSVTASTTQDDGFFATNNSANNPWSLAPIDFTRTASTSSPLIKSNGRPKVAPTEIEPAKAARFADLIESWNGGKRKISTTKDPVIKEEEDDQFFTRVAAEQQDIGFAGIEAVDEEEEEEDHKFNIMNGHQQNKQVDWDIQDNDNPWR</sequence>
<evidence type="ECO:0000256" key="18">
    <source>
        <dbReference type="PIRSR" id="PIRSR600542-1"/>
    </source>
</evidence>
<dbReference type="InterPro" id="IPR000542">
    <property type="entry name" value="Carn_acyl_trans"/>
</dbReference>
<dbReference type="EMBL" id="JAEPRB010000111">
    <property type="protein sequence ID" value="KAG2221353.1"/>
    <property type="molecule type" value="Genomic_DNA"/>
</dbReference>